<dbReference type="EMBL" id="CACRUO010000020">
    <property type="protein sequence ID" value="VYT82508.1"/>
    <property type="molecule type" value="Genomic_DNA"/>
</dbReference>
<name>A0A6N2ZX06_STASI</name>
<dbReference type="AlphaFoldDB" id="A0A6N2ZX06"/>
<protein>
    <submittedName>
        <fullName evidence="1">Uncharacterized protein</fullName>
    </submittedName>
</protein>
<evidence type="ECO:0000313" key="1">
    <source>
        <dbReference type="EMBL" id="VYT82508.1"/>
    </source>
</evidence>
<gene>
    <name evidence="1" type="ORF">SSLFYP27_00729</name>
</gene>
<accession>A0A6N2ZX06</accession>
<sequence length="35" mass="4271">MKKTERLYVVTVKSQRQWFRSAVVKFMFTYKKGKA</sequence>
<proteinExistence type="predicted"/>
<reference evidence="1" key="1">
    <citation type="submission" date="2019-11" db="EMBL/GenBank/DDBJ databases">
        <authorList>
            <person name="Feng L."/>
        </authorList>
    </citation>
    <scope>NUCLEOTIDE SEQUENCE</scope>
    <source>
        <strain evidence="1">SsimulansLFYP27</strain>
    </source>
</reference>
<organism evidence="1">
    <name type="scientific">Staphylococcus simulans</name>
    <dbReference type="NCBI Taxonomy" id="1286"/>
    <lineage>
        <taxon>Bacteria</taxon>
        <taxon>Bacillati</taxon>
        <taxon>Bacillota</taxon>
        <taxon>Bacilli</taxon>
        <taxon>Bacillales</taxon>
        <taxon>Staphylococcaceae</taxon>
        <taxon>Staphylococcus</taxon>
    </lineage>
</organism>